<sequence>MKKTTLLLSLLLLSSFLARGQTPVIGTGAATVDTA</sequence>
<feature type="non-terminal residue" evidence="1">
    <location>
        <position position="35"/>
    </location>
</feature>
<evidence type="ECO:0000313" key="1">
    <source>
        <dbReference type="EMBL" id="KKK64730.1"/>
    </source>
</evidence>
<name>A0A0F8XU14_9ZZZZ</name>
<accession>A0A0F8XU14</accession>
<gene>
    <name evidence="1" type="ORF">LCGC14_2981240</name>
</gene>
<dbReference type="EMBL" id="LAZR01060891">
    <property type="protein sequence ID" value="KKK64730.1"/>
    <property type="molecule type" value="Genomic_DNA"/>
</dbReference>
<organism evidence="1">
    <name type="scientific">marine sediment metagenome</name>
    <dbReference type="NCBI Taxonomy" id="412755"/>
    <lineage>
        <taxon>unclassified sequences</taxon>
        <taxon>metagenomes</taxon>
        <taxon>ecological metagenomes</taxon>
    </lineage>
</organism>
<protein>
    <submittedName>
        <fullName evidence="1">Uncharacterized protein</fullName>
    </submittedName>
</protein>
<comment type="caution">
    <text evidence="1">The sequence shown here is derived from an EMBL/GenBank/DDBJ whole genome shotgun (WGS) entry which is preliminary data.</text>
</comment>
<reference evidence="1" key="1">
    <citation type="journal article" date="2015" name="Nature">
        <title>Complex archaea that bridge the gap between prokaryotes and eukaryotes.</title>
        <authorList>
            <person name="Spang A."/>
            <person name="Saw J.H."/>
            <person name="Jorgensen S.L."/>
            <person name="Zaremba-Niedzwiedzka K."/>
            <person name="Martijn J."/>
            <person name="Lind A.E."/>
            <person name="van Eijk R."/>
            <person name="Schleper C."/>
            <person name="Guy L."/>
            <person name="Ettema T.J."/>
        </authorList>
    </citation>
    <scope>NUCLEOTIDE SEQUENCE</scope>
</reference>
<proteinExistence type="predicted"/>
<dbReference type="AlphaFoldDB" id="A0A0F8XU14"/>